<sequence length="111" mass="12352">MNMTFLDPGQFTARLDLEAASSTADWQGGAVTAWTVAASLWARIEPANFTFAETAGQMRGQLTHRIWIRAREGVAEGMRFRKGARVFTIRAIREPDETGRYLVCLCEEGAL</sequence>
<accession>A0ABV2IYV6</accession>
<dbReference type="RefSeq" id="WP_354555751.1">
    <property type="nucleotide sequence ID" value="NZ_JBEPMB010000001.1"/>
</dbReference>
<proteinExistence type="predicted"/>
<dbReference type="Pfam" id="PF05521">
    <property type="entry name" value="Phage_HCP"/>
    <property type="match status" value="1"/>
</dbReference>
<dbReference type="InterPro" id="IPR008767">
    <property type="entry name" value="Phage_SPP1_head-tail_adaptor"/>
</dbReference>
<reference evidence="1 2" key="1">
    <citation type="submission" date="2024-06" db="EMBL/GenBank/DDBJ databases">
        <title>Genomic Encyclopedia of Type Strains, Phase IV (KMG-IV): sequencing the most valuable type-strain genomes for metagenomic binning, comparative biology and taxonomic classification.</title>
        <authorList>
            <person name="Goeker M."/>
        </authorList>
    </citation>
    <scope>NUCLEOTIDE SEQUENCE [LARGE SCALE GENOMIC DNA]</scope>
    <source>
        <strain evidence="1 2">DSM 29780</strain>
    </source>
</reference>
<dbReference type="InterPro" id="IPR038666">
    <property type="entry name" value="SSP1_head-tail_sf"/>
</dbReference>
<comment type="caution">
    <text evidence="1">The sequence shown here is derived from an EMBL/GenBank/DDBJ whole genome shotgun (WGS) entry which is preliminary data.</text>
</comment>
<name>A0ABV2IYV6_9HYPH</name>
<protein>
    <submittedName>
        <fullName evidence="1">SPP1 family predicted phage head-tail adaptor</fullName>
    </submittedName>
</protein>
<keyword evidence="2" id="KW-1185">Reference proteome</keyword>
<dbReference type="Proteomes" id="UP001549047">
    <property type="component" value="Unassembled WGS sequence"/>
</dbReference>
<dbReference type="Gene3D" id="2.40.10.270">
    <property type="entry name" value="Bacteriophage SPP1 head-tail adaptor protein"/>
    <property type="match status" value="1"/>
</dbReference>
<evidence type="ECO:0000313" key="1">
    <source>
        <dbReference type="EMBL" id="MET3613271.1"/>
    </source>
</evidence>
<dbReference type="EMBL" id="JBEPMB010000001">
    <property type="protein sequence ID" value="MET3613271.1"/>
    <property type="molecule type" value="Genomic_DNA"/>
</dbReference>
<organism evidence="1 2">
    <name type="scientific">Rhizobium aquaticum</name>
    <dbReference type="NCBI Taxonomy" id="1549636"/>
    <lineage>
        <taxon>Bacteria</taxon>
        <taxon>Pseudomonadati</taxon>
        <taxon>Pseudomonadota</taxon>
        <taxon>Alphaproteobacteria</taxon>
        <taxon>Hyphomicrobiales</taxon>
        <taxon>Rhizobiaceae</taxon>
        <taxon>Rhizobium/Agrobacterium group</taxon>
        <taxon>Rhizobium</taxon>
    </lineage>
</organism>
<gene>
    <name evidence="1" type="ORF">ABID16_001576</name>
</gene>
<evidence type="ECO:0000313" key="2">
    <source>
        <dbReference type="Proteomes" id="UP001549047"/>
    </source>
</evidence>
<dbReference type="NCBIfam" id="TIGR01563">
    <property type="entry name" value="gp16_SPP1"/>
    <property type="match status" value="1"/>
</dbReference>